<sequence>MMRRHHIKYISQLGHNTKSIPSLLKVSKSLFQIVLSSLSPLPLSHSLFHHTFKGKRHISGFRQAALVLPWIFSSLLLQILMSFGAVGSGDHLSVK</sequence>
<feature type="transmembrane region" description="Helical" evidence="1">
    <location>
        <begin position="65"/>
        <end position="86"/>
    </location>
</feature>
<evidence type="ECO:0000313" key="2">
    <source>
        <dbReference type="EMBL" id="KAG6787024.1"/>
    </source>
</evidence>
<dbReference type="AlphaFoldDB" id="A0A8X8DEA9"/>
<evidence type="ECO:0000256" key="1">
    <source>
        <dbReference type="SAM" id="Phobius"/>
    </source>
</evidence>
<keyword evidence="1" id="KW-0472">Membrane</keyword>
<protein>
    <submittedName>
        <fullName evidence="2">Uncharacterized protein</fullName>
    </submittedName>
</protein>
<accession>A0A8X8DEA9</accession>
<proteinExistence type="predicted"/>
<keyword evidence="3" id="KW-1185">Reference proteome</keyword>
<organism evidence="2 3">
    <name type="scientific">Populus tomentosa</name>
    <name type="common">Chinese white poplar</name>
    <dbReference type="NCBI Taxonomy" id="118781"/>
    <lineage>
        <taxon>Eukaryota</taxon>
        <taxon>Viridiplantae</taxon>
        <taxon>Streptophyta</taxon>
        <taxon>Embryophyta</taxon>
        <taxon>Tracheophyta</taxon>
        <taxon>Spermatophyta</taxon>
        <taxon>Magnoliopsida</taxon>
        <taxon>eudicotyledons</taxon>
        <taxon>Gunneridae</taxon>
        <taxon>Pentapetalae</taxon>
        <taxon>rosids</taxon>
        <taxon>fabids</taxon>
        <taxon>Malpighiales</taxon>
        <taxon>Salicaceae</taxon>
        <taxon>Saliceae</taxon>
        <taxon>Populus</taxon>
    </lineage>
</organism>
<gene>
    <name evidence="2" type="ORF">POTOM_008651</name>
</gene>
<dbReference type="Proteomes" id="UP000886885">
    <property type="component" value="Chromosome 2A"/>
</dbReference>
<evidence type="ECO:0000313" key="3">
    <source>
        <dbReference type="Proteomes" id="UP000886885"/>
    </source>
</evidence>
<keyword evidence="1" id="KW-1133">Transmembrane helix</keyword>
<keyword evidence="1" id="KW-0812">Transmembrane</keyword>
<comment type="caution">
    <text evidence="2">The sequence shown here is derived from an EMBL/GenBank/DDBJ whole genome shotgun (WGS) entry which is preliminary data.</text>
</comment>
<name>A0A8X8DEA9_POPTO</name>
<reference evidence="2" key="1">
    <citation type="journal article" date="2020" name="bioRxiv">
        <title>Hybrid origin of Populus tomentosa Carr. identified through genome sequencing and phylogenomic analysis.</title>
        <authorList>
            <person name="An X."/>
            <person name="Gao K."/>
            <person name="Chen Z."/>
            <person name="Li J."/>
            <person name="Yang X."/>
            <person name="Yang X."/>
            <person name="Zhou J."/>
            <person name="Guo T."/>
            <person name="Zhao T."/>
            <person name="Huang S."/>
            <person name="Miao D."/>
            <person name="Khan W.U."/>
            <person name="Rao P."/>
            <person name="Ye M."/>
            <person name="Lei B."/>
            <person name="Liao W."/>
            <person name="Wang J."/>
            <person name="Ji L."/>
            <person name="Li Y."/>
            <person name="Guo B."/>
            <person name="Mustafa N.S."/>
            <person name="Li S."/>
            <person name="Yun Q."/>
            <person name="Keller S.R."/>
            <person name="Mao J."/>
            <person name="Zhang R."/>
            <person name="Strauss S.H."/>
        </authorList>
    </citation>
    <scope>NUCLEOTIDE SEQUENCE</scope>
    <source>
        <strain evidence="2">GM15</strain>
        <tissue evidence="2">Leaf</tissue>
    </source>
</reference>
<dbReference type="EMBL" id="JAAWWB010000003">
    <property type="protein sequence ID" value="KAG6787024.1"/>
    <property type="molecule type" value="Genomic_DNA"/>
</dbReference>